<gene>
    <name evidence="9" type="ORF">ISG29_15085</name>
</gene>
<evidence type="ECO:0000259" key="8">
    <source>
        <dbReference type="Pfam" id="PF02668"/>
    </source>
</evidence>
<keyword evidence="6" id="KW-0408">Iron</keyword>
<dbReference type="GO" id="GO:0005737">
    <property type="term" value="C:cytoplasm"/>
    <property type="evidence" value="ECO:0007669"/>
    <property type="project" value="TreeGrafter"/>
</dbReference>
<evidence type="ECO:0000313" key="10">
    <source>
        <dbReference type="Proteomes" id="UP000656804"/>
    </source>
</evidence>
<dbReference type="PANTHER" id="PTHR30468">
    <property type="entry name" value="ALPHA-KETOGLUTARATE-DEPENDENT SULFONATE DIOXYGENASE"/>
    <property type="match status" value="1"/>
</dbReference>
<dbReference type="Gene3D" id="3.60.130.10">
    <property type="entry name" value="Clavaminate synthase-like"/>
    <property type="match status" value="1"/>
</dbReference>
<dbReference type="RefSeq" id="WP_194504272.1">
    <property type="nucleotide sequence ID" value="NZ_JADIVZ010000008.1"/>
</dbReference>
<evidence type="ECO:0000313" key="9">
    <source>
        <dbReference type="EMBL" id="MBF4163018.1"/>
    </source>
</evidence>
<evidence type="ECO:0000256" key="5">
    <source>
        <dbReference type="ARBA" id="ARBA00023002"/>
    </source>
</evidence>
<dbReference type="InterPro" id="IPR003819">
    <property type="entry name" value="TauD/TfdA-like"/>
</dbReference>
<evidence type="ECO:0000256" key="1">
    <source>
        <dbReference type="ARBA" id="ARBA00001954"/>
    </source>
</evidence>
<evidence type="ECO:0000256" key="2">
    <source>
        <dbReference type="ARBA" id="ARBA00005896"/>
    </source>
</evidence>
<evidence type="ECO:0000256" key="3">
    <source>
        <dbReference type="ARBA" id="ARBA00022723"/>
    </source>
</evidence>
<keyword evidence="10" id="KW-1185">Reference proteome</keyword>
<accession>A0A930UY43</accession>
<dbReference type="InterPro" id="IPR051323">
    <property type="entry name" value="AtsK-like"/>
</dbReference>
<dbReference type="GO" id="GO:0016706">
    <property type="term" value="F:2-oxoglutarate-dependent dioxygenase activity"/>
    <property type="evidence" value="ECO:0007669"/>
    <property type="project" value="TreeGrafter"/>
</dbReference>
<dbReference type="Pfam" id="PF02668">
    <property type="entry name" value="TauD"/>
    <property type="match status" value="1"/>
</dbReference>
<dbReference type="AlphaFoldDB" id="A0A930UY43"/>
<dbReference type="PANTHER" id="PTHR30468:SF5">
    <property type="entry name" value="ALPHA-KETOGLUTARATE-DEPENDENT SULFATE ESTER DIOXYGENASE"/>
    <property type="match status" value="1"/>
</dbReference>
<dbReference type="EMBL" id="JADIVZ010000008">
    <property type="protein sequence ID" value="MBF4163018.1"/>
    <property type="molecule type" value="Genomic_DNA"/>
</dbReference>
<organism evidence="9 10">
    <name type="scientific">Nocardioides acrostichi</name>
    <dbReference type="NCBI Taxonomy" id="2784339"/>
    <lineage>
        <taxon>Bacteria</taxon>
        <taxon>Bacillati</taxon>
        <taxon>Actinomycetota</taxon>
        <taxon>Actinomycetes</taxon>
        <taxon>Propionibacteriales</taxon>
        <taxon>Nocardioidaceae</taxon>
        <taxon>Nocardioides</taxon>
    </lineage>
</organism>
<keyword evidence="4 9" id="KW-0223">Dioxygenase</keyword>
<reference evidence="9" key="1">
    <citation type="submission" date="2020-11" db="EMBL/GenBank/DDBJ databases">
        <title>Nocardioides sp. CBS4Y-1, whole genome shotgun sequence.</title>
        <authorList>
            <person name="Tuo L."/>
        </authorList>
    </citation>
    <scope>NUCLEOTIDE SEQUENCE</scope>
    <source>
        <strain evidence="9">CBS4Y-1</strain>
    </source>
</reference>
<feature type="region of interest" description="Disordered" evidence="7">
    <location>
        <begin position="1"/>
        <end position="20"/>
    </location>
</feature>
<name>A0A930UY43_9ACTN</name>
<evidence type="ECO:0000256" key="6">
    <source>
        <dbReference type="ARBA" id="ARBA00023004"/>
    </source>
</evidence>
<keyword evidence="3" id="KW-0479">Metal-binding</keyword>
<evidence type="ECO:0000256" key="4">
    <source>
        <dbReference type="ARBA" id="ARBA00022964"/>
    </source>
</evidence>
<comment type="similarity">
    <text evidence="2">Belongs to the TfdA dioxygenase family.</text>
</comment>
<dbReference type="InterPro" id="IPR042098">
    <property type="entry name" value="TauD-like_sf"/>
</dbReference>
<dbReference type="GO" id="GO:0046872">
    <property type="term" value="F:metal ion binding"/>
    <property type="evidence" value="ECO:0007669"/>
    <property type="project" value="UniProtKB-KW"/>
</dbReference>
<proteinExistence type="inferred from homology"/>
<keyword evidence="5" id="KW-0560">Oxidoreductase</keyword>
<evidence type="ECO:0000256" key="7">
    <source>
        <dbReference type="SAM" id="MobiDB-lite"/>
    </source>
</evidence>
<comment type="caution">
    <text evidence="9">The sequence shown here is derived from an EMBL/GenBank/DDBJ whole genome shotgun (WGS) entry which is preliminary data.</text>
</comment>
<dbReference type="SUPFAM" id="SSF51197">
    <property type="entry name" value="Clavaminate synthase-like"/>
    <property type="match status" value="1"/>
</dbReference>
<feature type="domain" description="TauD/TfdA-like" evidence="8">
    <location>
        <begin position="29"/>
        <end position="292"/>
    </location>
</feature>
<comment type="cofactor">
    <cofactor evidence="1">
        <name>Fe(2+)</name>
        <dbReference type="ChEBI" id="CHEBI:29033"/>
    </cofactor>
</comment>
<sequence length="324" mass="35319">MSIDTPLAPSRARTARVTNRPAPELGVTRIGGRIGAELSGVRLGADLPEETIARIRHALLAHKVVFVRGQHHLDDEAQIGFAERLGPLTTAHPTVNTGSARVLAVAAKQGMAANSWHTDVTFVDRVPAISVLRGVAIPAYGGTTTWANTASAYQALPEPLRVLAESLRAVHTNDYDYAATAESPERGEEDDVFDRREFGKVPFRTEHPVVAVHPETGERCLLLGHFVERFVGLNTAESHAVFTLLQQRVTALENTVRWTWREGDVALWDNRATQHYAVADFDDQYREVRRITVAGGVPVGVDGRPGRVLEGDASAYASLDDLIS</sequence>
<dbReference type="Proteomes" id="UP000656804">
    <property type="component" value="Unassembled WGS sequence"/>
</dbReference>
<protein>
    <submittedName>
        <fullName evidence="9">TauD/TfdA family dioxygenase</fullName>
    </submittedName>
</protein>